<feature type="compositionally biased region" description="Low complexity" evidence="1">
    <location>
        <begin position="53"/>
        <end position="65"/>
    </location>
</feature>
<proteinExistence type="predicted"/>
<name>A0ABY5T068_9SPHN</name>
<dbReference type="Gene3D" id="3.30.10.10">
    <property type="entry name" value="Trypsin Inhibitor V, subunit A"/>
    <property type="match status" value="1"/>
</dbReference>
<feature type="region of interest" description="Disordered" evidence="1">
    <location>
        <begin position="29"/>
        <end position="88"/>
    </location>
</feature>
<accession>A0ABY5T068</accession>
<dbReference type="Proteomes" id="UP001065265">
    <property type="component" value="Chromosome"/>
</dbReference>
<gene>
    <name evidence="3" type="ORF">L1F33_10970</name>
</gene>
<protein>
    <recommendedName>
        <fullName evidence="5">Peptidase inhibitor I78</fullName>
    </recommendedName>
</protein>
<dbReference type="PROSITE" id="PS51257">
    <property type="entry name" value="PROKAR_LIPOPROTEIN"/>
    <property type="match status" value="1"/>
</dbReference>
<dbReference type="RefSeq" id="WP_265557941.1">
    <property type="nucleotide sequence ID" value="NZ_CP092471.1"/>
</dbReference>
<evidence type="ECO:0000313" key="4">
    <source>
        <dbReference type="Proteomes" id="UP001065265"/>
    </source>
</evidence>
<keyword evidence="2" id="KW-0732">Signal</keyword>
<feature type="signal peptide" evidence="2">
    <location>
        <begin position="1"/>
        <end position="21"/>
    </location>
</feature>
<reference evidence="3" key="1">
    <citation type="submission" date="2022-02" db="EMBL/GenBank/DDBJ databases">
        <title>Qipengyuania spongiae sp. nov., isolated from marine sponge.</title>
        <authorList>
            <person name="Li Z."/>
            <person name="Zhang M."/>
        </authorList>
    </citation>
    <scope>NUCLEOTIDE SEQUENCE</scope>
    <source>
        <strain evidence="3">PHS-Z21</strain>
    </source>
</reference>
<evidence type="ECO:0000256" key="1">
    <source>
        <dbReference type="SAM" id="MobiDB-lite"/>
    </source>
</evidence>
<evidence type="ECO:0000256" key="2">
    <source>
        <dbReference type="SAM" id="SignalP"/>
    </source>
</evidence>
<evidence type="ECO:0000313" key="3">
    <source>
        <dbReference type="EMBL" id="UVI38763.1"/>
    </source>
</evidence>
<feature type="chain" id="PRO_5045739918" description="Peptidase inhibitor I78" evidence="2">
    <location>
        <begin position="22"/>
        <end position="150"/>
    </location>
</feature>
<dbReference type="EMBL" id="CP092471">
    <property type="protein sequence ID" value="UVI38763.1"/>
    <property type="molecule type" value="Genomic_DNA"/>
</dbReference>
<keyword evidence="4" id="KW-1185">Reference proteome</keyword>
<evidence type="ECO:0008006" key="5">
    <source>
        <dbReference type="Google" id="ProtNLM"/>
    </source>
</evidence>
<sequence>MTIRSASALGYALATALLLSACSQNETGEENADDFASRIGGSGEGAEGAQPGPDATPASIATPAPGAAPGPYSPGTATDPQSRNCGAPKVAPFYGHMADEATRTAVMEAIAPQTNVRFLTAGSSVNADAGSDRLNVMLDSAGIIRDARCG</sequence>
<organism evidence="3 4">
    <name type="scientific">Qipengyuania spongiae</name>
    <dbReference type="NCBI Taxonomy" id="2909673"/>
    <lineage>
        <taxon>Bacteria</taxon>
        <taxon>Pseudomonadati</taxon>
        <taxon>Pseudomonadota</taxon>
        <taxon>Alphaproteobacteria</taxon>
        <taxon>Sphingomonadales</taxon>
        <taxon>Erythrobacteraceae</taxon>
        <taxon>Qipengyuania</taxon>
    </lineage>
</organism>